<gene>
    <name evidence="2" type="ORF">ISN26_04965</name>
</gene>
<reference evidence="2" key="1">
    <citation type="submission" date="2020-10" db="EMBL/GenBank/DDBJ databases">
        <title>An improved Amphimedon queenslandica hologenome assembly reveals how three proteobacterial symbionts can extend the metabolic phenotypic of their marine sponge host.</title>
        <authorList>
            <person name="Degnan B."/>
            <person name="Degnan S."/>
            <person name="Xiang X."/>
        </authorList>
    </citation>
    <scope>NUCLEOTIDE SEQUENCE</scope>
    <source>
        <strain evidence="2">AqS2</strain>
    </source>
</reference>
<dbReference type="InterPro" id="IPR036237">
    <property type="entry name" value="Xyl_isomerase-like_sf"/>
</dbReference>
<dbReference type="Proteomes" id="UP000604381">
    <property type="component" value="Unassembled WGS sequence"/>
</dbReference>
<accession>A0A930XWT2</accession>
<dbReference type="InterPro" id="IPR013022">
    <property type="entry name" value="Xyl_isomerase-like_TIM-brl"/>
</dbReference>
<dbReference type="InterPro" id="IPR050312">
    <property type="entry name" value="IolE/XylAMocC-like"/>
</dbReference>
<keyword evidence="2" id="KW-0413">Isomerase</keyword>
<name>A0A930XWT2_9GAMM</name>
<proteinExistence type="predicted"/>
<dbReference type="GO" id="GO:0016853">
    <property type="term" value="F:isomerase activity"/>
    <property type="evidence" value="ECO:0007669"/>
    <property type="project" value="UniProtKB-KW"/>
</dbReference>
<dbReference type="Gene3D" id="3.20.20.150">
    <property type="entry name" value="Divalent-metal-dependent TIM barrel enzymes"/>
    <property type="match status" value="1"/>
</dbReference>
<comment type="caution">
    <text evidence="2">The sequence shown here is derived from an EMBL/GenBank/DDBJ whole genome shotgun (WGS) entry which is preliminary data.</text>
</comment>
<keyword evidence="3" id="KW-1185">Reference proteome</keyword>
<dbReference type="Pfam" id="PF01261">
    <property type="entry name" value="AP_endonuc_2"/>
    <property type="match status" value="1"/>
</dbReference>
<dbReference type="PANTHER" id="PTHR12110">
    <property type="entry name" value="HYDROXYPYRUVATE ISOMERASE"/>
    <property type="match status" value="1"/>
</dbReference>
<dbReference type="PANTHER" id="PTHR12110:SF41">
    <property type="entry name" value="INOSOSE DEHYDRATASE"/>
    <property type="match status" value="1"/>
</dbReference>
<sequence>MKLTYQLYSSRNHPPLEATAKMLAANGYAAVQGFAHFFEDYESKLAVLQAAGLEMRAAHFGIENLEGDWDRCMAIAKAFGLESIYAPYLMPDDRPADAAGWQALGARLAEIGKKVNDAGYGFGWHNHDFELVKLADGATPLELLLTASDTMQWEADLAWVVRGGADPLAELNKYKERITSVHVKDIAPAGECADEDGWADVGHGTMDWKGLIAALKDAPVKHYIAEHDKPSDDERFARRSAEFLRSLEA</sequence>
<dbReference type="SUPFAM" id="SSF51658">
    <property type="entry name" value="Xylose isomerase-like"/>
    <property type="match status" value="1"/>
</dbReference>
<evidence type="ECO:0000313" key="2">
    <source>
        <dbReference type="EMBL" id="MBF2735412.1"/>
    </source>
</evidence>
<evidence type="ECO:0000313" key="3">
    <source>
        <dbReference type="Proteomes" id="UP000604381"/>
    </source>
</evidence>
<protein>
    <submittedName>
        <fullName evidence="2">Sugar phosphate isomerase/epimerase</fullName>
    </submittedName>
</protein>
<dbReference type="AlphaFoldDB" id="A0A930XWT2"/>
<organism evidence="2 3">
    <name type="scientific">Candidatus Amphirhobacter heronislandensis</name>
    <dbReference type="NCBI Taxonomy" id="1732024"/>
    <lineage>
        <taxon>Bacteria</taxon>
        <taxon>Pseudomonadati</taxon>
        <taxon>Pseudomonadota</taxon>
        <taxon>Gammaproteobacteria</taxon>
        <taxon>Candidatus Tethybacterales</taxon>
        <taxon>Candidatus Tethybacteraceae</taxon>
        <taxon>Candidatus Amphirhobacter</taxon>
    </lineage>
</organism>
<evidence type="ECO:0000259" key="1">
    <source>
        <dbReference type="Pfam" id="PF01261"/>
    </source>
</evidence>
<feature type="domain" description="Xylose isomerase-like TIM barrel" evidence="1">
    <location>
        <begin position="68"/>
        <end position="246"/>
    </location>
</feature>
<dbReference type="EMBL" id="JADHEI010000033">
    <property type="protein sequence ID" value="MBF2735412.1"/>
    <property type="molecule type" value="Genomic_DNA"/>
</dbReference>